<sequence>MRTKNKRFDLNLLRVFVIAYRSQSVTKAADELDMTQSAVSNALARLKDNAGQELFARTGRGIKPTRFAQDLYERLASPLLDIEACLSGLESFEPEQSQRTFVVYVHEGLIYTLQRALVNTAMPPGIDVVTKELPATEEAIYDDLSNEKVDLVIDVVKSTSRVYTTQPLTENKLCCVVRKGHPRFSSHSISKDQYLSEKHAILNLRRRSLPFVGWFVDEVLPQRAVHSQHSSLMGIMSAVSFSDAIATVPYHLAQQYQDTFGLEVLDFPFDVDTYQSYLVWNSRMNQNKANVWLRELVSNLLAKDEPIVSTN</sequence>
<organism evidence="6 7">
    <name type="scientific">Vibrio breoganii</name>
    <dbReference type="NCBI Taxonomy" id="553239"/>
    <lineage>
        <taxon>Bacteria</taxon>
        <taxon>Pseudomonadati</taxon>
        <taxon>Pseudomonadota</taxon>
        <taxon>Gammaproteobacteria</taxon>
        <taxon>Vibrionales</taxon>
        <taxon>Vibrionaceae</taxon>
        <taxon>Vibrio</taxon>
    </lineage>
</organism>
<feature type="domain" description="HTH lysR-type" evidence="5">
    <location>
        <begin position="8"/>
        <end position="65"/>
    </location>
</feature>
<keyword evidence="4" id="KW-0804">Transcription</keyword>
<evidence type="ECO:0000313" key="7">
    <source>
        <dbReference type="Proteomes" id="UP000590068"/>
    </source>
</evidence>
<dbReference type="InterPro" id="IPR000847">
    <property type="entry name" value="LysR_HTH_N"/>
</dbReference>
<dbReference type="Gene3D" id="1.10.10.10">
    <property type="entry name" value="Winged helix-like DNA-binding domain superfamily/Winged helix DNA-binding domain"/>
    <property type="match status" value="1"/>
</dbReference>
<evidence type="ECO:0000313" key="6">
    <source>
        <dbReference type="EMBL" id="NMR70495.1"/>
    </source>
</evidence>
<dbReference type="InterPro" id="IPR036390">
    <property type="entry name" value="WH_DNA-bd_sf"/>
</dbReference>
<evidence type="ECO:0000256" key="3">
    <source>
        <dbReference type="ARBA" id="ARBA00023125"/>
    </source>
</evidence>
<dbReference type="Gene3D" id="3.40.190.10">
    <property type="entry name" value="Periplasmic binding protein-like II"/>
    <property type="match status" value="2"/>
</dbReference>
<reference evidence="6 7" key="1">
    <citation type="submission" date="2020-04" db="EMBL/GenBank/DDBJ databases">
        <title>WGS-Seq of Vibrio isolated by the O'Toole Lab.</title>
        <authorList>
            <person name="Mckone K.P."/>
            <person name="Whitaker R."/>
            <person name="Sevigney J.L."/>
            <person name="Herring J.B."/>
            <person name="O'Toole G."/>
        </authorList>
    </citation>
    <scope>NUCLEOTIDE SEQUENCE [LARGE SCALE GENOMIC DNA]</scope>
    <source>
        <strain evidence="6 7">BS_02</strain>
    </source>
</reference>
<dbReference type="EMBL" id="JABCJR010000018">
    <property type="protein sequence ID" value="NMR70495.1"/>
    <property type="molecule type" value="Genomic_DNA"/>
</dbReference>
<evidence type="ECO:0000256" key="1">
    <source>
        <dbReference type="ARBA" id="ARBA00009437"/>
    </source>
</evidence>
<dbReference type="GeneID" id="77306691"/>
<dbReference type="Pfam" id="PF00126">
    <property type="entry name" value="HTH_1"/>
    <property type="match status" value="1"/>
</dbReference>
<dbReference type="SUPFAM" id="SSF53850">
    <property type="entry name" value="Periplasmic binding protein-like II"/>
    <property type="match status" value="1"/>
</dbReference>
<dbReference type="Pfam" id="PF03466">
    <property type="entry name" value="LysR_substrate"/>
    <property type="match status" value="1"/>
</dbReference>
<gene>
    <name evidence="6" type="ORF">HJ568_10950</name>
</gene>
<proteinExistence type="inferred from homology"/>
<evidence type="ECO:0000256" key="4">
    <source>
        <dbReference type="ARBA" id="ARBA00023163"/>
    </source>
</evidence>
<dbReference type="SUPFAM" id="SSF46785">
    <property type="entry name" value="Winged helix' DNA-binding domain"/>
    <property type="match status" value="1"/>
</dbReference>
<evidence type="ECO:0000259" key="5">
    <source>
        <dbReference type="PROSITE" id="PS50931"/>
    </source>
</evidence>
<dbReference type="PROSITE" id="PS50931">
    <property type="entry name" value="HTH_LYSR"/>
    <property type="match status" value="1"/>
</dbReference>
<keyword evidence="7" id="KW-1185">Reference proteome</keyword>
<keyword evidence="3" id="KW-0238">DNA-binding</keyword>
<evidence type="ECO:0000256" key="2">
    <source>
        <dbReference type="ARBA" id="ARBA00023015"/>
    </source>
</evidence>
<dbReference type="RefSeq" id="WP_082961324.1">
    <property type="nucleotide sequence ID" value="NZ_AP024864.1"/>
</dbReference>
<dbReference type="InterPro" id="IPR005119">
    <property type="entry name" value="LysR_subst-bd"/>
</dbReference>
<accession>A0ABX1U9T3</accession>
<comment type="caution">
    <text evidence="6">The sequence shown here is derived from an EMBL/GenBank/DDBJ whole genome shotgun (WGS) entry which is preliminary data.</text>
</comment>
<dbReference type="PANTHER" id="PTHR30118">
    <property type="entry name" value="HTH-TYPE TRANSCRIPTIONAL REGULATOR LEUO-RELATED"/>
    <property type="match status" value="1"/>
</dbReference>
<dbReference type="InterPro" id="IPR050389">
    <property type="entry name" value="LysR-type_TF"/>
</dbReference>
<dbReference type="PRINTS" id="PR00039">
    <property type="entry name" value="HTHLYSR"/>
</dbReference>
<name>A0ABX1U9T3_9VIBR</name>
<dbReference type="Proteomes" id="UP000590068">
    <property type="component" value="Unassembled WGS sequence"/>
</dbReference>
<dbReference type="InterPro" id="IPR036388">
    <property type="entry name" value="WH-like_DNA-bd_sf"/>
</dbReference>
<comment type="similarity">
    <text evidence="1">Belongs to the LysR transcriptional regulatory family.</text>
</comment>
<keyword evidence="2" id="KW-0805">Transcription regulation</keyword>
<protein>
    <submittedName>
        <fullName evidence="6">LysR family transcriptional regulator</fullName>
    </submittedName>
</protein>
<dbReference type="PANTHER" id="PTHR30118:SF6">
    <property type="entry name" value="HTH-TYPE TRANSCRIPTIONAL REGULATOR LEUO"/>
    <property type="match status" value="1"/>
</dbReference>